<dbReference type="Pfam" id="PF20383">
    <property type="entry name" value="DUF6678"/>
    <property type="match status" value="1"/>
</dbReference>
<organism evidence="2 3">
    <name type="scientific">Janthinobacterium agaricidamnosum NBRC 102515 = DSM 9628</name>
    <dbReference type="NCBI Taxonomy" id="1349767"/>
    <lineage>
        <taxon>Bacteria</taxon>
        <taxon>Pseudomonadati</taxon>
        <taxon>Pseudomonadota</taxon>
        <taxon>Betaproteobacteria</taxon>
        <taxon>Burkholderiales</taxon>
        <taxon>Oxalobacteraceae</taxon>
        <taxon>Janthinobacterium</taxon>
    </lineage>
</organism>
<evidence type="ECO:0000313" key="2">
    <source>
        <dbReference type="EMBL" id="CDG83303.1"/>
    </source>
</evidence>
<dbReference type="KEGG" id="jag:GJA_2672"/>
<keyword evidence="3" id="KW-1185">Reference proteome</keyword>
<gene>
    <name evidence="2" type="ORF">GJA_2672</name>
</gene>
<name>W0V7H5_9BURK</name>
<dbReference type="AlphaFoldDB" id="W0V7H5"/>
<sequence>MMADTLGARQGEKSHAMTEQRSLPGAADNSKWNALIRFMRQRDGWTPSYRHKSVDGHISNWEVAWCNHLPFSFLCVEWLDLGIHQRIHAGPLPEPDIINHAAWICPKLIEIGLEHEVVGDIVRIWGHLPKSYDALRIGAGE</sequence>
<dbReference type="EMBL" id="HG322949">
    <property type="protein sequence ID" value="CDG83303.1"/>
    <property type="molecule type" value="Genomic_DNA"/>
</dbReference>
<protein>
    <submittedName>
        <fullName evidence="2">Uncharacterized protein</fullName>
    </submittedName>
</protein>
<reference evidence="2 3" key="1">
    <citation type="journal article" date="2015" name="Genome Announc.">
        <title>Genome Sequence of Mushroom Soft-Rot Pathogen Janthinobacterium agaricidamnosum.</title>
        <authorList>
            <person name="Graupner K."/>
            <person name="Lackner G."/>
            <person name="Hertweck C."/>
        </authorList>
    </citation>
    <scope>NUCLEOTIDE SEQUENCE [LARGE SCALE GENOMIC DNA]</scope>
    <source>
        <strain evidence="3">NBRC 102515 / DSM 9628</strain>
    </source>
</reference>
<proteinExistence type="predicted"/>
<evidence type="ECO:0000313" key="3">
    <source>
        <dbReference type="Proteomes" id="UP000027604"/>
    </source>
</evidence>
<dbReference type="Proteomes" id="UP000027604">
    <property type="component" value="Chromosome I"/>
</dbReference>
<dbReference type="InterPro" id="IPR046500">
    <property type="entry name" value="DUF6678"/>
</dbReference>
<dbReference type="PATRIC" id="fig|1349767.4.peg.4400"/>
<evidence type="ECO:0000256" key="1">
    <source>
        <dbReference type="SAM" id="MobiDB-lite"/>
    </source>
</evidence>
<dbReference type="STRING" id="1349767.GJA_2672"/>
<feature type="region of interest" description="Disordered" evidence="1">
    <location>
        <begin position="1"/>
        <end position="25"/>
    </location>
</feature>
<dbReference type="HOGENOM" id="CLU_1861402_0_0_4"/>
<accession>W0V7H5</accession>